<evidence type="ECO:0000259" key="1">
    <source>
        <dbReference type="PROSITE" id="PS50055"/>
    </source>
</evidence>
<dbReference type="PROSITE" id="PS00383">
    <property type="entry name" value="TYR_PHOSPHATASE_1"/>
    <property type="match status" value="1"/>
</dbReference>
<protein>
    <submittedName>
        <fullName evidence="3">Putative receptor-type tyrosine-protein phosphatase alpha</fullName>
    </submittedName>
</protein>
<dbReference type="Proteomes" id="UP000230750">
    <property type="component" value="Unassembled WGS sequence"/>
</dbReference>
<organism evidence="3 4">
    <name type="scientific">Stichopus japonicus</name>
    <name type="common">Sea cucumber</name>
    <dbReference type="NCBI Taxonomy" id="307972"/>
    <lineage>
        <taxon>Eukaryota</taxon>
        <taxon>Metazoa</taxon>
        <taxon>Echinodermata</taxon>
        <taxon>Eleutherozoa</taxon>
        <taxon>Echinozoa</taxon>
        <taxon>Holothuroidea</taxon>
        <taxon>Aspidochirotacea</taxon>
        <taxon>Aspidochirotida</taxon>
        <taxon>Stichopodidae</taxon>
        <taxon>Apostichopus</taxon>
    </lineage>
</organism>
<evidence type="ECO:0000313" key="4">
    <source>
        <dbReference type="Proteomes" id="UP000230750"/>
    </source>
</evidence>
<keyword evidence="3" id="KW-0675">Receptor</keyword>
<dbReference type="PANTHER" id="PTHR19134">
    <property type="entry name" value="RECEPTOR-TYPE TYROSINE-PROTEIN PHOSPHATASE"/>
    <property type="match status" value="1"/>
</dbReference>
<dbReference type="InterPro" id="IPR016130">
    <property type="entry name" value="Tyr_Pase_AS"/>
</dbReference>
<dbReference type="InterPro" id="IPR050348">
    <property type="entry name" value="Protein-Tyr_Phosphatase"/>
</dbReference>
<feature type="domain" description="Tyrosine specific protein phosphatases" evidence="2">
    <location>
        <begin position="6"/>
        <end position="80"/>
    </location>
</feature>
<dbReference type="PRINTS" id="PR00700">
    <property type="entry name" value="PRTYPHPHTASE"/>
</dbReference>
<feature type="domain" description="Tyrosine-protein phosphatase" evidence="1">
    <location>
        <begin position="114"/>
        <end position="307"/>
    </location>
</feature>
<dbReference type="SMART" id="SM00194">
    <property type="entry name" value="PTPc"/>
    <property type="match status" value="1"/>
</dbReference>
<dbReference type="STRING" id="307972.A0A2G8JG05"/>
<dbReference type="InterPro" id="IPR000242">
    <property type="entry name" value="PTP_cat"/>
</dbReference>
<dbReference type="PROSITE" id="PS50056">
    <property type="entry name" value="TYR_PHOSPHATASE_2"/>
    <property type="match status" value="1"/>
</dbReference>
<sequence length="307" mass="35291">MYTAGTPLIGFAKKVKLQQSASTGPLVVHCSAGVGRTGTFIALSTLMDTIHNKDRIDIYGFVEKMRENRIMMVQTALQFKFLHTCLLEVYLTGETEITLGNLSSFDADEKLQQLDKEFKLLSKLDKMSKTAHKATKEQAQKCRFPTMIPVEKRSPILQCMSKFGSNNFINACFASSFVMKDAFIATQSPLPNTTEDFWRLVYDWKCPLIAMLNQLDPKDESCCQYWPDSGSAEYGYLMVELKDEQDMGFYEYRVFELTHSYDKKNFKIHHLMLKSWNEGSDVLQLMKQIEILEEKYNLEGPKVVHCR</sequence>
<dbReference type="SUPFAM" id="SSF52799">
    <property type="entry name" value="(Phosphotyrosine protein) phosphatases II"/>
    <property type="match status" value="2"/>
</dbReference>
<feature type="domain" description="Tyrosine-protein phosphatase" evidence="1">
    <location>
        <begin position="1"/>
        <end position="89"/>
    </location>
</feature>
<accession>A0A2G8JG05</accession>
<dbReference type="PANTHER" id="PTHR19134:SF560">
    <property type="entry name" value="PROTEIN-TYROSINE-PHOSPHATASE"/>
    <property type="match status" value="1"/>
</dbReference>
<dbReference type="OrthoDB" id="6058203at2759"/>
<dbReference type="PROSITE" id="PS50055">
    <property type="entry name" value="TYR_PHOSPHATASE_PTP"/>
    <property type="match status" value="2"/>
</dbReference>
<keyword evidence="4" id="KW-1185">Reference proteome</keyword>
<dbReference type="AlphaFoldDB" id="A0A2G8JG05"/>
<dbReference type="InterPro" id="IPR029021">
    <property type="entry name" value="Prot-tyrosine_phosphatase-like"/>
</dbReference>
<reference evidence="3 4" key="1">
    <citation type="journal article" date="2017" name="PLoS Biol.">
        <title>The sea cucumber genome provides insights into morphological evolution and visceral regeneration.</title>
        <authorList>
            <person name="Zhang X."/>
            <person name="Sun L."/>
            <person name="Yuan J."/>
            <person name="Sun Y."/>
            <person name="Gao Y."/>
            <person name="Zhang L."/>
            <person name="Li S."/>
            <person name="Dai H."/>
            <person name="Hamel J.F."/>
            <person name="Liu C."/>
            <person name="Yu Y."/>
            <person name="Liu S."/>
            <person name="Lin W."/>
            <person name="Guo K."/>
            <person name="Jin S."/>
            <person name="Xu P."/>
            <person name="Storey K.B."/>
            <person name="Huan P."/>
            <person name="Zhang T."/>
            <person name="Zhou Y."/>
            <person name="Zhang J."/>
            <person name="Lin C."/>
            <person name="Li X."/>
            <person name="Xing L."/>
            <person name="Huo D."/>
            <person name="Sun M."/>
            <person name="Wang L."/>
            <person name="Mercier A."/>
            <person name="Li F."/>
            <person name="Yang H."/>
            <person name="Xiang J."/>
        </authorList>
    </citation>
    <scope>NUCLEOTIDE SEQUENCE [LARGE SCALE GENOMIC DNA]</scope>
    <source>
        <strain evidence="3">Shaxun</strain>
        <tissue evidence="3">Muscle</tissue>
    </source>
</reference>
<dbReference type="EMBL" id="MRZV01002107">
    <property type="protein sequence ID" value="PIK34677.1"/>
    <property type="molecule type" value="Genomic_DNA"/>
</dbReference>
<dbReference type="CDD" id="cd00047">
    <property type="entry name" value="PTPc"/>
    <property type="match status" value="1"/>
</dbReference>
<name>A0A2G8JG05_STIJA</name>
<comment type="caution">
    <text evidence="3">The sequence shown here is derived from an EMBL/GenBank/DDBJ whole genome shotgun (WGS) entry which is preliminary data.</text>
</comment>
<dbReference type="Pfam" id="PF00102">
    <property type="entry name" value="Y_phosphatase"/>
    <property type="match status" value="2"/>
</dbReference>
<evidence type="ECO:0000313" key="3">
    <source>
        <dbReference type="EMBL" id="PIK34677.1"/>
    </source>
</evidence>
<evidence type="ECO:0000259" key="2">
    <source>
        <dbReference type="PROSITE" id="PS50056"/>
    </source>
</evidence>
<dbReference type="SMART" id="SM00404">
    <property type="entry name" value="PTPc_motif"/>
    <property type="match status" value="1"/>
</dbReference>
<dbReference type="GO" id="GO:0004725">
    <property type="term" value="F:protein tyrosine phosphatase activity"/>
    <property type="evidence" value="ECO:0007669"/>
    <property type="project" value="InterPro"/>
</dbReference>
<dbReference type="Gene3D" id="3.90.190.10">
    <property type="entry name" value="Protein tyrosine phosphatase superfamily"/>
    <property type="match status" value="2"/>
</dbReference>
<proteinExistence type="predicted"/>
<dbReference type="InterPro" id="IPR003595">
    <property type="entry name" value="Tyr_Pase_cat"/>
</dbReference>
<gene>
    <name evidence="3" type="ORF">BSL78_28501</name>
</gene>
<dbReference type="InterPro" id="IPR000387">
    <property type="entry name" value="Tyr_Pase_dom"/>
</dbReference>